<dbReference type="Pfam" id="PF01757">
    <property type="entry name" value="Acyl_transf_3"/>
    <property type="match status" value="1"/>
</dbReference>
<reference evidence="4" key="1">
    <citation type="journal article" date="2020" name="MBio">
        <title>Horizontal gene transfer to a defensive symbiont with a reduced genome amongst a multipartite beetle microbiome.</title>
        <authorList>
            <person name="Waterworth S.C."/>
            <person name="Florez L.V."/>
            <person name="Rees E.R."/>
            <person name="Hertweck C."/>
            <person name="Kaltenpoth M."/>
            <person name="Kwan J.C."/>
        </authorList>
    </citation>
    <scope>NUCLEOTIDE SEQUENCE [LARGE SCALE GENOMIC DNA]</scope>
</reference>
<feature type="transmembrane region" description="Helical" evidence="1">
    <location>
        <begin position="157"/>
        <end position="175"/>
    </location>
</feature>
<keyword evidence="1" id="KW-1133">Transmembrane helix</keyword>
<evidence type="ECO:0000256" key="1">
    <source>
        <dbReference type="SAM" id="Phobius"/>
    </source>
</evidence>
<dbReference type="PANTHER" id="PTHR23028">
    <property type="entry name" value="ACETYLTRANSFERASE"/>
    <property type="match status" value="1"/>
</dbReference>
<feature type="transmembrane region" description="Helical" evidence="1">
    <location>
        <begin position="216"/>
        <end position="234"/>
    </location>
</feature>
<dbReference type="InterPro" id="IPR050879">
    <property type="entry name" value="Acyltransferase_3"/>
</dbReference>
<feature type="transmembrane region" description="Helical" evidence="1">
    <location>
        <begin position="81"/>
        <end position="99"/>
    </location>
</feature>
<sequence>MIKPLTSLRIFFALFVFLSHLSFLKNDEQYAKLFDSIFNEGFLWVSFFFILSGFILAYNYKDKFLLGSISKKAFYVSRLARIYPVHFVTMLVALILGLISSSDNVKYILEHILLIQSFFPDQNIYFSLNSPSWSISDEMFFYLLFPFVIFLNRSKKFLLFILFMLLIFILNHKLNDNLKHYWLYISPVIRFSDFLLGILLFDIFEKVKEVYAKKNSPLIFELLVIFLFIFFFIFHDKIDLGYRYSIYYWIPMSLIILIFSLSKVVCDQNSVSNTLSNKYLVWLGEISFCFYLIHLLVIQVMNHIRVKLSLNIDLLLFSLIIFIFTLIASAIAYKFIEKPLNKKVKEYLL</sequence>
<dbReference type="EMBL" id="WNDP01000103">
    <property type="protein sequence ID" value="KAF1021684.1"/>
    <property type="molecule type" value="Genomic_DNA"/>
</dbReference>
<evidence type="ECO:0000259" key="2">
    <source>
        <dbReference type="Pfam" id="PF01757"/>
    </source>
</evidence>
<feature type="transmembrane region" description="Helical" evidence="1">
    <location>
        <begin position="181"/>
        <end position="204"/>
    </location>
</feature>
<feature type="transmembrane region" description="Helical" evidence="1">
    <location>
        <begin position="133"/>
        <end position="150"/>
    </location>
</feature>
<feature type="domain" description="Acyltransferase 3" evidence="2">
    <location>
        <begin position="7"/>
        <end position="333"/>
    </location>
</feature>
<keyword evidence="1" id="KW-0472">Membrane</keyword>
<dbReference type="InterPro" id="IPR002656">
    <property type="entry name" value="Acyl_transf_3_dom"/>
</dbReference>
<accession>A0A833ULD9</accession>
<evidence type="ECO:0000313" key="4">
    <source>
        <dbReference type="Proteomes" id="UP000490535"/>
    </source>
</evidence>
<feature type="transmembrane region" description="Helical" evidence="1">
    <location>
        <begin position="42"/>
        <end position="60"/>
    </location>
</feature>
<protein>
    <recommendedName>
        <fullName evidence="2">Acyltransferase 3 domain-containing protein</fullName>
    </recommendedName>
</protein>
<evidence type="ECO:0000313" key="3">
    <source>
        <dbReference type="EMBL" id="KAF1021684.1"/>
    </source>
</evidence>
<dbReference type="GO" id="GO:0009103">
    <property type="term" value="P:lipopolysaccharide biosynthetic process"/>
    <property type="evidence" value="ECO:0007669"/>
    <property type="project" value="TreeGrafter"/>
</dbReference>
<feature type="transmembrane region" description="Helical" evidence="1">
    <location>
        <begin position="279"/>
        <end position="302"/>
    </location>
</feature>
<name>A0A833ULD9_ACIBZ</name>
<keyword evidence="1" id="KW-0812">Transmembrane</keyword>
<dbReference type="Proteomes" id="UP000490535">
    <property type="component" value="Unassembled WGS sequence"/>
</dbReference>
<gene>
    <name evidence="3" type="ORF">GAK29_03363</name>
</gene>
<feature type="transmembrane region" description="Helical" evidence="1">
    <location>
        <begin position="246"/>
        <end position="267"/>
    </location>
</feature>
<dbReference type="GO" id="GO:0016020">
    <property type="term" value="C:membrane"/>
    <property type="evidence" value="ECO:0007669"/>
    <property type="project" value="TreeGrafter"/>
</dbReference>
<dbReference type="PANTHER" id="PTHR23028:SF53">
    <property type="entry name" value="ACYL_TRANSF_3 DOMAIN-CONTAINING PROTEIN"/>
    <property type="match status" value="1"/>
</dbReference>
<comment type="caution">
    <text evidence="3">The sequence shown here is derived from an EMBL/GenBank/DDBJ whole genome shotgun (WGS) entry which is preliminary data.</text>
</comment>
<proteinExistence type="predicted"/>
<feature type="transmembrane region" description="Helical" evidence="1">
    <location>
        <begin position="314"/>
        <end position="336"/>
    </location>
</feature>
<dbReference type="AlphaFoldDB" id="A0A833ULD9"/>
<organism evidence="3 4">
    <name type="scientific">Acinetobacter bereziniae</name>
    <name type="common">Acinetobacter genomosp. 10</name>
    <dbReference type="NCBI Taxonomy" id="106648"/>
    <lineage>
        <taxon>Bacteria</taxon>
        <taxon>Pseudomonadati</taxon>
        <taxon>Pseudomonadota</taxon>
        <taxon>Gammaproteobacteria</taxon>
        <taxon>Moraxellales</taxon>
        <taxon>Moraxellaceae</taxon>
        <taxon>Acinetobacter</taxon>
    </lineage>
</organism>
<dbReference type="GO" id="GO:0016747">
    <property type="term" value="F:acyltransferase activity, transferring groups other than amino-acyl groups"/>
    <property type="evidence" value="ECO:0007669"/>
    <property type="project" value="InterPro"/>
</dbReference>